<feature type="region of interest" description="Disordered" evidence="10">
    <location>
        <begin position="315"/>
        <end position="344"/>
    </location>
</feature>
<evidence type="ECO:0000256" key="4">
    <source>
        <dbReference type="ARBA" id="ARBA00022833"/>
    </source>
</evidence>
<organism evidence="13">
    <name type="scientific">Agave tequilana</name>
    <name type="common">Tequila agave</name>
    <dbReference type="NCBI Taxonomy" id="386106"/>
    <lineage>
        <taxon>Eukaryota</taxon>
        <taxon>Viridiplantae</taxon>
        <taxon>Streptophyta</taxon>
        <taxon>Embryophyta</taxon>
        <taxon>Tracheophyta</taxon>
        <taxon>Spermatophyta</taxon>
        <taxon>Magnoliopsida</taxon>
        <taxon>Liliopsida</taxon>
        <taxon>Asparagales</taxon>
        <taxon>Asparagaceae</taxon>
        <taxon>Agavoideae</taxon>
        <taxon>Agave</taxon>
    </lineage>
</organism>
<keyword evidence="3 9" id="KW-0863">Zinc-finger</keyword>
<dbReference type="Pfam" id="PF03110">
    <property type="entry name" value="SBP"/>
    <property type="match status" value="1"/>
</dbReference>
<dbReference type="EMBL" id="OR751386">
    <property type="protein sequence ID" value="WPD49289.1"/>
    <property type="molecule type" value="mRNA"/>
</dbReference>
<feature type="domain" description="SBP-type" evidence="12">
    <location>
        <begin position="145"/>
        <end position="222"/>
    </location>
</feature>
<keyword evidence="7" id="KW-0804">Transcription</keyword>
<keyword evidence="11" id="KW-1133">Transmembrane helix</keyword>
<evidence type="ECO:0000256" key="7">
    <source>
        <dbReference type="ARBA" id="ARBA00023163"/>
    </source>
</evidence>
<evidence type="ECO:0000256" key="1">
    <source>
        <dbReference type="ARBA" id="ARBA00004123"/>
    </source>
</evidence>
<dbReference type="InterPro" id="IPR004333">
    <property type="entry name" value="SBP_dom"/>
</dbReference>
<evidence type="ECO:0000256" key="2">
    <source>
        <dbReference type="ARBA" id="ARBA00022723"/>
    </source>
</evidence>
<feature type="compositionally biased region" description="Polar residues" evidence="10">
    <location>
        <begin position="320"/>
        <end position="339"/>
    </location>
</feature>
<keyword evidence="8" id="KW-0539">Nucleus</keyword>
<keyword evidence="4" id="KW-0862">Zinc</keyword>
<dbReference type="SUPFAM" id="SSF103612">
    <property type="entry name" value="SBT domain"/>
    <property type="match status" value="1"/>
</dbReference>
<dbReference type="FunFam" id="4.10.1100.10:FF:000001">
    <property type="entry name" value="Squamosa promoter-binding-like protein 14"/>
    <property type="match status" value="1"/>
</dbReference>
<feature type="region of interest" description="Disordered" evidence="10">
    <location>
        <begin position="63"/>
        <end position="82"/>
    </location>
</feature>
<proteinExistence type="evidence at transcript level"/>
<dbReference type="InterPro" id="IPR036893">
    <property type="entry name" value="SBP_sf"/>
</dbReference>
<dbReference type="InterPro" id="IPR036770">
    <property type="entry name" value="Ankyrin_rpt-contain_sf"/>
</dbReference>
<feature type="compositionally biased region" description="Low complexity" evidence="10">
    <location>
        <begin position="431"/>
        <end position="445"/>
    </location>
</feature>
<accession>A0AAF0YZ18</accession>
<evidence type="ECO:0000256" key="9">
    <source>
        <dbReference type="PROSITE-ProRule" id="PRU00470"/>
    </source>
</evidence>
<evidence type="ECO:0000256" key="5">
    <source>
        <dbReference type="ARBA" id="ARBA00023015"/>
    </source>
</evidence>
<dbReference type="PROSITE" id="PS51141">
    <property type="entry name" value="ZF_SBP"/>
    <property type="match status" value="1"/>
</dbReference>
<evidence type="ECO:0000259" key="12">
    <source>
        <dbReference type="PROSITE" id="PS51141"/>
    </source>
</evidence>
<dbReference type="Gene3D" id="4.10.1100.10">
    <property type="entry name" value="Transcription factor, SBP-box domain"/>
    <property type="match status" value="1"/>
</dbReference>
<sequence length="1000" mass="110849">MEARFRAEAHQFYDAGPSSRLNNLGKKSLEWDLNDWRWDGDLFLATPLNGNVMASECRNKQLSNSSSSCSEETDLGIAGKGKGVSEKRRRIVVVEDKEQHGNRAGSLTLNLGMNAYPVAEVADLANWEGKNEKRSKLQGGNSSRLPCCQVEGCGADLSESKDYHRRHKVCEMHAKASSAVVNSVLQRFCQQCSRFHLLQEFDEGKRSCRRRLAGHNKRRRKTVTDATTNVNPMIDDRTTSYLLISLLRILSNLHSDSSDQSKDLDLLSHLLKSLATLAGSFDAKNICDLLQASQDSQKLGASAGTSLVPNGLIPDGLPVQASTKESPSTPKMAHATSTHGPPLRQVNDSVCVAVAAADIPSGKQLTEASLDSTEERVRLKEFDLNTAYGDTENCMEVNENSASPAYLGNGSPICPSYLLQESHRSSPPQMSVNSDSTSTQSPSSSNGDARSRTDRIVFKLFGKDPNDIPLVLRSQILDWLSHSPTNIESYIRPGCVILTIYLHLAESAWEELCSDLSSNLNRLLYNSADSFWRTGWIYARIQHHITFIYNGKVLLSTPRLLGSPYRFKILSVSPVAAAISSRVNFTVKVLNLAHLSGRLLCAFEGKYLIQETTRALVERGGEHEGSECLSFSCSLPSAVGRGFVEVEDHGLSSCFFPFIVAEDDVCSEIQGLENVIGASSHEDEFQERMNPMNSRTRALNFLNEMGWLLRRSQLRLTPKQVDSSSNVFSLTRFRWLIGFAMDQEWCAVVKDLLDHLFRGTIDLSGVSPNEFVLSEGLLHAAVRKNCRSMVEFLLRYRCDAAAREDCNRFLFRPDVPGPSNITPLHVAASVSGSESVLDALTDDPGQFGLQAWRTARDVTGFTPEDYARSRGHESYLRLVRKKIDKQSNNTYVVLNMPTSVLAPSTAYKQPDILKYVKSAGFEMEKDKSRLAQQQPYCNLCSQQLVHRPSIARSLLYRPAMLSMVGIAAVCVCVGLLFKGPPEVALVFPPFRWERLGYGSM</sequence>
<dbReference type="PANTHER" id="PTHR31251">
    <property type="entry name" value="SQUAMOSA PROMOTER-BINDING-LIKE PROTEIN 4"/>
    <property type="match status" value="1"/>
</dbReference>
<dbReference type="AlphaFoldDB" id="A0AAF0YZ18"/>
<feature type="transmembrane region" description="Helical" evidence="11">
    <location>
        <begin position="954"/>
        <end position="977"/>
    </location>
</feature>
<dbReference type="Pfam" id="PF26102">
    <property type="entry name" value="Ig_SPL7"/>
    <property type="match status" value="1"/>
</dbReference>
<dbReference type="SUPFAM" id="SSF48403">
    <property type="entry name" value="Ankyrin repeat"/>
    <property type="match status" value="1"/>
</dbReference>
<dbReference type="GO" id="GO:0003677">
    <property type="term" value="F:DNA binding"/>
    <property type="evidence" value="ECO:0007669"/>
    <property type="project" value="UniProtKB-KW"/>
</dbReference>
<keyword evidence="6" id="KW-0238">DNA-binding</keyword>
<dbReference type="GO" id="GO:0005634">
    <property type="term" value="C:nucleus"/>
    <property type="evidence" value="ECO:0007669"/>
    <property type="project" value="UniProtKB-SubCell"/>
</dbReference>
<dbReference type="Gene3D" id="1.25.40.20">
    <property type="entry name" value="Ankyrin repeat-containing domain"/>
    <property type="match status" value="1"/>
</dbReference>
<protein>
    <submittedName>
        <fullName evidence="13">SPL-like protein 4</fullName>
    </submittedName>
</protein>
<reference evidence="13" key="1">
    <citation type="submission" date="2023-10" db="EMBL/GenBank/DDBJ databases">
        <title>How to awaken a sleeping giant: antagonistic expression of flowering locus T homologs and elements of the age related pathway are associated with the flowering transition in Agave tequilana.</title>
        <authorList>
            <person name="Hernandez-Soriano L."/>
            <person name="Galvez-Sandre L."/>
            <person name="Avila De Dios E."/>
            <person name="Simpson J."/>
        </authorList>
    </citation>
    <scope>NUCLEOTIDE SEQUENCE</scope>
</reference>
<keyword evidence="11" id="KW-0812">Transmembrane</keyword>
<feature type="region of interest" description="Disordered" evidence="10">
    <location>
        <begin position="417"/>
        <end position="450"/>
    </location>
</feature>
<dbReference type="InterPro" id="IPR044817">
    <property type="entry name" value="SBP-like"/>
</dbReference>
<evidence type="ECO:0000256" key="3">
    <source>
        <dbReference type="ARBA" id="ARBA00022771"/>
    </source>
</evidence>
<comment type="subcellular location">
    <subcellularLocation>
        <location evidence="1">Nucleus</location>
    </subcellularLocation>
</comment>
<evidence type="ECO:0000256" key="8">
    <source>
        <dbReference type="ARBA" id="ARBA00023242"/>
    </source>
</evidence>
<keyword evidence="5" id="KW-0805">Transcription regulation</keyword>
<dbReference type="PANTHER" id="PTHR31251:SF86">
    <property type="entry name" value="SQUAMOSA PROMOTER-BINDING-LIKE PROTEIN 1"/>
    <property type="match status" value="1"/>
</dbReference>
<evidence type="ECO:0000256" key="10">
    <source>
        <dbReference type="SAM" id="MobiDB-lite"/>
    </source>
</evidence>
<keyword evidence="2" id="KW-0479">Metal-binding</keyword>
<name>A0AAF0YZ18_AGATE</name>
<evidence type="ECO:0000256" key="11">
    <source>
        <dbReference type="SAM" id="Phobius"/>
    </source>
</evidence>
<keyword evidence="11" id="KW-0472">Membrane</keyword>
<dbReference type="GO" id="GO:0008270">
    <property type="term" value="F:zinc ion binding"/>
    <property type="evidence" value="ECO:0007669"/>
    <property type="project" value="UniProtKB-KW"/>
</dbReference>
<evidence type="ECO:0000313" key="13">
    <source>
        <dbReference type="EMBL" id="WPD49289.1"/>
    </source>
</evidence>
<evidence type="ECO:0000256" key="6">
    <source>
        <dbReference type="ARBA" id="ARBA00023125"/>
    </source>
</evidence>